<feature type="transmembrane region" description="Helical" evidence="1">
    <location>
        <begin position="12"/>
        <end position="36"/>
    </location>
</feature>
<evidence type="ECO:0000256" key="1">
    <source>
        <dbReference type="SAM" id="Phobius"/>
    </source>
</evidence>
<evidence type="ECO:0000313" key="3">
    <source>
        <dbReference type="Proteomes" id="UP000366872"/>
    </source>
</evidence>
<keyword evidence="1" id="KW-0812">Transmembrane</keyword>
<name>A0A6C2U2N6_PONDE</name>
<evidence type="ECO:0000313" key="2">
    <source>
        <dbReference type="EMBL" id="VGO14163.1"/>
    </source>
</evidence>
<sequence length="177" mass="19808">MPGCLLCALRDLLFIWLLSMKNVVVHILALMLVHVASAQVPPANKLDEYMETGMEVAGVRAPYYDEEGNLKAQLYGGYAKILEGGVADVTNLRIDVFEGKKVFMSLFAPQCFTRMEEKNGQKLLMVYSEGDVLIDMDQMTITGKGFRFSSAENKFEVLHNSRVVVKESAREMKGAEF</sequence>
<keyword evidence="1" id="KW-0472">Membrane</keyword>
<keyword evidence="1" id="KW-1133">Transmembrane helix</keyword>
<reference evidence="2 3" key="1">
    <citation type="submission" date="2019-04" db="EMBL/GenBank/DDBJ databases">
        <authorList>
            <person name="Van Vliet M D."/>
        </authorList>
    </citation>
    <scope>NUCLEOTIDE SEQUENCE [LARGE SCALE GENOMIC DNA]</scope>
    <source>
        <strain evidence="2 3">F1</strain>
    </source>
</reference>
<organism evidence="2 3">
    <name type="scientific">Pontiella desulfatans</name>
    <dbReference type="NCBI Taxonomy" id="2750659"/>
    <lineage>
        <taxon>Bacteria</taxon>
        <taxon>Pseudomonadati</taxon>
        <taxon>Kiritimatiellota</taxon>
        <taxon>Kiritimatiellia</taxon>
        <taxon>Kiritimatiellales</taxon>
        <taxon>Pontiellaceae</taxon>
        <taxon>Pontiella</taxon>
    </lineage>
</organism>
<keyword evidence="3" id="KW-1185">Reference proteome</keyword>
<dbReference type="EMBL" id="CAAHFG010000001">
    <property type="protein sequence ID" value="VGO14163.1"/>
    <property type="molecule type" value="Genomic_DNA"/>
</dbReference>
<dbReference type="Proteomes" id="UP000366872">
    <property type="component" value="Unassembled WGS sequence"/>
</dbReference>
<accession>A0A6C2U2N6</accession>
<proteinExistence type="predicted"/>
<gene>
    <name evidence="2" type="ORF">PDESU_02722</name>
</gene>
<evidence type="ECO:0008006" key="4">
    <source>
        <dbReference type="Google" id="ProtNLM"/>
    </source>
</evidence>
<dbReference type="AlphaFoldDB" id="A0A6C2U2N6"/>
<protein>
    <recommendedName>
        <fullName evidence="4">Organic solvent tolerance-like N-terminal domain-containing protein</fullName>
    </recommendedName>
</protein>